<dbReference type="Proteomes" id="UP000177328">
    <property type="component" value="Unassembled WGS sequence"/>
</dbReference>
<proteinExistence type="predicted"/>
<evidence type="ECO:0000256" key="10">
    <source>
        <dbReference type="ARBA" id="ARBA00023180"/>
    </source>
</evidence>
<dbReference type="InterPro" id="IPR036291">
    <property type="entry name" value="NAD(P)-bd_dom_sf"/>
</dbReference>
<keyword evidence="5" id="KW-0735">Signal-anchor</keyword>
<evidence type="ECO:0000256" key="3">
    <source>
        <dbReference type="ARBA" id="ARBA00022692"/>
    </source>
</evidence>
<dbReference type="InterPro" id="IPR001509">
    <property type="entry name" value="Epimerase_deHydtase"/>
</dbReference>
<dbReference type="UniPathway" id="UPA00796">
    <property type="reaction ID" value="UER00771"/>
</dbReference>
<keyword evidence="7" id="KW-0520">NAD</keyword>
<accession>A0A1F5KKB1</accession>
<dbReference type="GO" id="GO:0070403">
    <property type="term" value="F:NAD+ binding"/>
    <property type="evidence" value="ECO:0007669"/>
    <property type="project" value="InterPro"/>
</dbReference>
<protein>
    <submittedName>
        <fullName evidence="14">NAD-dependent dehydratase</fullName>
    </submittedName>
</protein>
<evidence type="ECO:0000256" key="1">
    <source>
        <dbReference type="ARBA" id="ARBA00001911"/>
    </source>
</evidence>
<keyword evidence="8" id="KW-0333">Golgi apparatus</keyword>
<gene>
    <name evidence="14" type="ORF">A3D25_01965</name>
</gene>
<evidence type="ECO:0000259" key="13">
    <source>
        <dbReference type="Pfam" id="PF01370"/>
    </source>
</evidence>
<comment type="cofactor">
    <cofactor evidence="1">
        <name>NAD(+)</name>
        <dbReference type="ChEBI" id="CHEBI:57540"/>
    </cofactor>
</comment>
<keyword evidence="10" id="KW-0325">Glycoprotein</keyword>
<comment type="caution">
    <text evidence="14">The sequence shown here is derived from an EMBL/GenBank/DDBJ whole genome shotgun (WGS) entry which is preliminary data.</text>
</comment>
<evidence type="ECO:0000256" key="5">
    <source>
        <dbReference type="ARBA" id="ARBA00022968"/>
    </source>
</evidence>
<evidence type="ECO:0000256" key="4">
    <source>
        <dbReference type="ARBA" id="ARBA00022793"/>
    </source>
</evidence>
<evidence type="ECO:0000256" key="9">
    <source>
        <dbReference type="ARBA" id="ARBA00023136"/>
    </source>
</evidence>
<dbReference type="GO" id="GO:0005737">
    <property type="term" value="C:cytoplasm"/>
    <property type="evidence" value="ECO:0007669"/>
    <property type="project" value="TreeGrafter"/>
</dbReference>
<keyword evidence="11" id="KW-0456">Lyase</keyword>
<evidence type="ECO:0000256" key="11">
    <source>
        <dbReference type="ARBA" id="ARBA00023239"/>
    </source>
</evidence>
<keyword evidence="9" id="KW-0472">Membrane</keyword>
<evidence type="ECO:0000256" key="8">
    <source>
        <dbReference type="ARBA" id="ARBA00023034"/>
    </source>
</evidence>
<evidence type="ECO:0000256" key="12">
    <source>
        <dbReference type="ARBA" id="ARBA00037859"/>
    </source>
</evidence>
<name>A0A1F5KKB1_9BACT</name>
<evidence type="ECO:0000256" key="7">
    <source>
        <dbReference type="ARBA" id="ARBA00023027"/>
    </source>
</evidence>
<evidence type="ECO:0000313" key="15">
    <source>
        <dbReference type="Proteomes" id="UP000177328"/>
    </source>
</evidence>
<dbReference type="InterPro" id="IPR044516">
    <property type="entry name" value="UXS-like"/>
</dbReference>
<dbReference type="EMBL" id="MFDD01000002">
    <property type="protein sequence ID" value="OGE41269.1"/>
    <property type="molecule type" value="Genomic_DNA"/>
</dbReference>
<dbReference type="SUPFAM" id="SSF51735">
    <property type="entry name" value="NAD(P)-binding Rossmann-fold domains"/>
    <property type="match status" value="1"/>
</dbReference>
<keyword evidence="3" id="KW-0812">Transmembrane</keyword>
<evidence type="ECO:0000256" key="2">
    <source>
        <dbReference type="ARBA" id="ARBA00004323"/>
    </source>
</evidence>
<dbReference type="PANTHER" id="PTHR43078:SF6">
    <property type="entry name" value="UDP-GLUCURONIC ACID DECARBOXYLASE 1"/>
    <property type="match status" value="1"/>
</dbReference>
<dbReference type="Gene3D" id="3.40.50.720">
    <property type="entry name" value="NAD(P)-binding Rossmann-like Domain"/>
    <property type="match status" value="1"/>
</dbReference>
<comment type="subcellular location">
    <subcellularLocation>
        <location evidence="2">Golgi apparatus membrane</location>
        <topology evidence="2">Single-pass type II membrane protein</topology>
    </subcellularLocation>
    <subcellularLocation>
        <location evidence="12">Golgi apparatus</location>
        <location evidence="12">Golgi stack membrane</location>
    </subcellularLocation>
</comment>
<evidence type="ECO:0000313" key="14">
    <source>
        <dbReference type="EMBL" id="OGE41269.1"/>
    </source>
</evidence>
<reference evidence="14 15" key="1">
    <citation type="journal article" date="2016" name="Nat. Commun.">
        <title>Thousands of microbial genomes shed light on interconnected biogeochemical processes in an aquifer system.</title>
        <authorList>
            <person name="Anantharaman K."/>
            <person name="Brown C.T."/>
            <person name="Hug L.A."/>
            <person name="Sharon I."/>
            <person name="Castelle C.J."/>
            <person name="Probst A.J."/>
            <person name="Thomas B.C."/>
            <person name="Singh A."/>
            <person name="Wilkins M.J."/>
            <person name="Karaoz U."/>
            <person name="Brodie E.L."/>
            <person name="Williams K.H."/>
            <person name="Hubbard S.S."/>
            <person name="Banfield J.F."/>
        </authorList>
    </citation>
    <scope>NUCLEOTIDE SEQUENCE [LARGE SCALE GENOMIC DNA]</scope>
</reference>
<dbReference type="Pfam" id="PF01370">
    <property type="entry name" value="Epimerase"/>
    <property type="match status" value="1"/>
</dbReference>
<organism evidence="14 15">
    <name type="scientific">Candidatus Daviesbacteria bacterium RIFCSPHIGHO2_02_FULL_43_12</name>
    <dbReference type="NCBI Taxonomy" id="1797776"/>
    <lineage>
        <taxon>Bacteria</taxon>
        <taxon>Candidatus Daviesiibacteriota</taxon>
    </lineage>
</organism>
<sequence length="315" mass="35629">MKILVAGGAGFLGSHLCERFLKESHEVICVDNLLTGSKENIQQFLGNPKFAFLEHDVTKPIPENITAEAVFHFASPASPNHHSSLSYHALPMETMLVNTQGTLELLKFAEKNKAKFLFASTSECYGDPLEAPQKEEYRGNVSTTGPRSVYDEAKRFGETITAYFERDRGVDARIVRIFNTYGPRMQKADMRMIITFINQALENKPVTIFGDGQQTRSLCYVDDTVEGIYKLMFSPNTKGEVVNIGNPEEHTVVEYAEMVKRLTNSKSEIIFSEDLPEDDPKKRQPDITKARKLLGWEPKVDLKEGLLKMIEWVRS</sequence>
<dbReference type="FunFam" id="3.40.50.720:FF:000065">
    <property type="entry name" value="UDP-glucuronic acid decarboxylase 1"/>
    <property type="match status" value="1"/>
</dbReference>
<feature type="domain" description="NAD-dependent epimerase/dehydratase" evidence="13">
    <location>
        <begin position="3"/>
        <end position="245"/>
    </location>
</feature>
<dbReference type="GO" id="GO:0033320">
    <property type="term" value="P:UDP-D-xylose biosynthetic process"/>
    <property type="evidence" value="ECO:0007669"/>
    <property type="project" value="UniProtKB-UniPathway"/>
</dbReference>
<dbReference type="PANTHER" id="PTHR43078">
    <property type="entry name" value="UDP-GLUCURONIC ACID DECARBOXYLASE-RELATED"/>
    <property type="match status" value="1"/>
</dbReference>
<keyword evidence="6" id="KW-1133">Transmembrane helix</keyword>
<evidence type="ECO:0000256" key="6">
    <source>
        <dbReference type="ARBA" id="ARBA00022989"/>
    </source>
</evidence>
<dbReference type="CDD" id="cd05230">
    <property type="entry name" value="UGD_SDR_e"/>
    <property type="match status" value="1"/>
</dbReference>
<dbReference type="GO" id="GO:0048040">
    <property type="term" value="F:UDP-glucuronate decarboxylase activity"/>
    <property type="evidence" value="ECO:0007669"/>
    <property type="project" value="TreeGrafter"/>
</dbReference>
<dbReference type="AlphaFoldDB" id="A0A1F5KKB1"/>
<keyword evidence="4" id="KW-0210">Decarboxylase</keyword>
<dbReference type="GO" id="GO:0042732">
    <property type="term" value="P:D-xylose metabolic process"/>
    <property type="evidence" value="ECO:0007669"/>
    <property type="project" value="InterPro"/>
</dbReference>